<dbReference type="Pfam" id="PF14237">
    <property type="entry name" value="GYF_2"/>
    <property type="match status" value="1"/>
</dbReference>
<dbReference type="GO" id="GO:0005886">
    <property type="term" value="C:plasma membrane"/>
    <property type="evidence" value="ECO:0007669"/>
    <property type="project" value="UniProtKB-SubCell"/>
</dbReference>
<dbReference type="EMBL" id="UGPW01000001">
    <property type="protein sequence ID" value="STY87266.1"/>
    <property type="molecule type" value="Genomic_DNA"/>
</dbReference>
<evidence type="ECO:0000313" key="11">
    <source>
        <dbReference type="EMBL" id="STY87266.1"/>
    </source>
</evidence>
<dbReference type="RefSeq" id="WP_063514194.1">
    <property type="nucleotide sequence ID" value="NZ_CP011158.1"/>
</dbReference>
<dbReference type="PANTHER" id="PTHR36115:SF4">
    <property type="entry name" value="MEMBRANE PROTEIN"/>
    <property type="match status" value="1"/>
</dbReference>
<name>A0A378PLJ6_9GAMM</name>
<keyword evidence="3 7" id="KW-0812">Transmembrane</keyword>
<comment type="subcellular location">
    <subcellularLocation>
        <location evidence="1">Cell membrane</location>
        <topology evidence="1">Multi-pass membrane protein</topology>
    </subcellularLocation>
</comment>
<evidence type="ECO:0000259" key="8">
    <source>
        <dbReference type="Pfam" id="PF06271"/>
    </source>
</evidence>
<dbReference type="EMBL" id="CP011158">
    <property type="protein sequence ID" value="ANB91615.1"/>
    <property type="molecule type" value="Genomic_DNA"/>
</dbReference>
<proteinExistence type="predicted"/>
<dbReference type="KEGG" id="moi:MOVS_06055"/>
<dbReference type="InterPro" id="IPR025640">
    <property type="entry name" value="GYF_2"/>
</dbReference>
<keyword evidence="4 7" id="KW-1133">Transmembrane helix</keyword>
<dbReference type="Proteomes" id="UP000255102">
    <property type="component" value="Unassembled WGS sequence"/>
</dbReference>
<evidence type="ECO:0000313" key="12">
    <source>
        <dbReference type="Proteomes" id="UP000076765"/>
    </source>
</evidence>
<evidence type="ECO:0000256" key="5">
    <source>
        <dbReference type="ARBA" id="ARBA00023136"/>
    </source>
</evidence>
<evidence type="ECO:0000313" key="10">
    <source>
        <dbReference type="EMBL" id="ANB91615.1"/>
    </source>
</evidence>
<dbReference type="Proteomes" id="UP000076765">
    <property type="component" value="Chromosome"/>
</dbReference>
<keyword evidence="5 7" id="KW-0472">Membrane</keyword>
<dbReference type="PANTHER" id="PTHR36115">
    <property type="entry name" value="PROLINE-RICH ANTIGEN HOMOLOG-RELATED"/>
    <property type="match status" value="1"/>
</dbReference>
<feature type="compositionally biased region" description="Low complexity" evidence="6">
    <location>
        <begin position="64"/>
        <end position="79"/>
    </location>
</feature>
<evidence type="ECO:0000256" key="4">
    <source>
        <dbReference type="ARBA" id="ARBA00022989"/>
    </source>
</evidence>
<sequence>MKIFLARNKVQAGPYTLEEVNIMLSSGAVVLDDLMWHAGMNGWQKIGDVTGGQLSYQPNTTNLQSANQSANQSAQPSSQRGFGDNVDFKSEKDQRVSVAELYGRKPVEPSTMLPPKSTPAFSKVSSTTNANEVVYASIGSRFLALAINLVLFIIAFLPFLSAMVKLNPDQQKMTTGSFESRMTYAQTLAEQIPSQVAMMTLMMVGGFILIQLILIVVRGQSFGKLVMGIRAVSQSTKKIPPFTSLVGVRTLLLVVIYWIASAMPFNLALVLVGVNYFMASTNDKKQGWHDRIANTIVVKAHPSQLDKTKNNTRSGRL</sequence>
<feature type="transmembrane region" description="Helical" evidence="7">
    <location>
        <begin position="196"/>
        <end position="218"/>
    </location>
</feature>
<gene>
    <name evidence="10" type="ORF">MOVS_06055</name>
    <name evidence="11" type="ORF">NCTC11227_01271</name>
</gene>
<dbReference type="STRING" id="29433.MOVS_06055"/>
<protein>
    <submittedName>
        <fullName evidence="11">RDD family</fullName>
    </submittedName>
</protein>
<dbReference type="InterPro" id="IPR010432">
    <property type="entry name" value="RDD"/>
</dbReference>
<feature type="domain" description="GYF" evidence="9">
    <location>
        <begin position="4"/>
        <end position="50"/>
    </location>
</feature>
<dbReference type="InterPro" id="IPR051791">
    <property type="entry name" value="Pra-immunoreactive"/>
</dbReference>
<accession>A0A378PLJ6</accession>
<evidence type="ECO:0000256" key="6">
    <source>
        <dbReference type="SAM" id="MobiDB-lite"/>
    </source>
</evidence>
<reference evidence="10 12" key="1">
    <citation type="submission" date="2015-04" db="EMBL/GenBank/DDBJ databases">
        <authorList>
            <person name="Calcutt M.J."/>
            <person name="Foecking M.F."/>
        </authorList>
    </citation>
    <scope>NUCLEOTIDE SEQUENCE [LARGE SCALE GENOMIC DNA]</scope>
    <source>
        <strain evidence="10 12">199/55</strain>
    </source>
</reference>
<dbReference type="Pfam" id="PF06271">
    <property type="entry name" value="RDD"/>
    <property type="match status" value="1"/>
</dbReference>
<dbReference type="AlphaFoldDB" id="A0A378PLJ6"/>
<evidence type="ECO:0000256" key="2">
    <source>
        <dbReference type="ARBA" id="ARBA00022475"/>
    </source>
</evidence>
<evidence type="ECO:0000256" key="1">
    <source>
        <dbReference type="ARBA" id="ARBA00004651"/>
    </source>
</evidence>
<reference evidence="11 13" key="2">
    <citation type="submission" date="2018-06" db="EMBL/GenBank/DDBJ databases">
        <authorList>
            <consortium name="Pathogen Informatics"/>
            <person name="Doyle S."/>
        </authorList>
    </citation>
    <scope>NUCLEOTIDE SEQUENCE [LARGE SCALE GENOMIC DNA]</scope>
    <source>
        <strain evidence="11 13">NCTC11227</strain>
    </source>
</reference>
<feature type="domain" description="RDD" evidence="8">
    <location>
        <begin position="135"/>
        <end position="294"/>
    </location>
</feature>
<evidence type="ECO:0000313" key="13">
    <source>
        <dbReference type="Proteomes" id="UP000255102"/>
    </source>
</evidence>
<keyword evidence="2" id="KW-1003">Cell membrane</keyword>
<feature type="transmembrane region" description="Helical" evidence="7">
    <location>
        <begin position="142"/>
        <end position="164"/>
    </location>
</feature>
<organism evidence="11 13">
    <name type="scientific">Moraxella ovis</name>
    <dbReference type="NCBI Taxonomy" id="29433"/>
    <lineage>
        <taxon>Bacteria</taxon>
        <taxon>Pseudomonadati</taxon>
        <taxon>Pseudomonadota</taxon>
        <taxon>Gammaproteobacteria</taxon>
        <taxon>Moraxellales</taxon>
        <taxon>Moraxellaceae</taxon>
        <taxon>Moraxella</taxon>
    </lineage>
</organism>
<evidence type="ECO:0000256" key="3">
    <source>
        <dbReference type="ARBA" id="ARBA00022692"/>
    </source>
</evidence>
<keyword evidence="12" id="KW-1185">Reference proteome</keyword>
<feature type="region of interest" description="Disordered" evidence="6">
    <location>
        <begin position="64"/>
        <end position="87"/>
    </location>
</feature>
<evidence type="ECO:0000259" key="9">
    <source>
        <dbReference type="Pfam" id="PF14237"/>
    </source>
</evidence>
<evidence type="ECO:0000256" key="7">
    <source>
        <dbReference type="SAM" id="Phobius"/>
    </source>
</evidence>